<evidence type="ECO:0000259" key="1">
    <source>
        <dbReference type="Pfam" id="PF23247"/>
    </source>
</evidence>
<name>A0A8R7QMH8_TRIUA</name>
<dbReference type="SUPFAM" id="SSF52058">
    <property type="entry name" value="L domain-like"/>
    <property type="match status" value="1"/>
</dbReference>
<gene>
    <name evidence="2" type="primary">LOC125517590</name>
</gene>
<dbReference type="Gramene" id="TuG1812G0600000225.01.T01">
    <property type="protein sequence ID" value="TuG1812G0600000225.01.T01"/>
    <property type="gene ID" value="TuG1812G0600000225.01"/>
</dbReference>
<dbReference type="EnsemblPlants" id="TuG1812U0000079100.01.T01">
    <property type="protein sequence ID" value="TuG1812U0000079100.01.T01"/>
    <property type="gene ID" value="TuG1812U0000079100.01"/>
</dbReference>
<protein>
    <recommendedName>
        <fullName evidence="1">Disease resistance protein At4g27190-like leucine-rich repeats domain-containing protein</fullName>
    </recommendedName>
</protein>
<dbReference type="InterPro" id="IPR032675">
    <property type="entry name" value="LRR_dom_sf"/>
</dbReference>
<dbReference type="Gramene" id="TuG1812U0000079100.01.T01">
    <property type="protein sequence ID" value="TuG1812U0000079100.01.T01"/>
    <property type="gene ID" value="TuG1812U0000079100.01"/>
</dbReference>
<proteinExistence type="predicted"/>
<evidence type="ECO:0000313" key="3">
    <source>
        <dbReference type="Proteomes" id="UP000015106"/>
    </source>
</evidence>
<dbReference type="InterPro" id="IPR050905">
    <property type="entry name" value="Plant_NBS-LRR"/>
</dbReference>
<dbReference type="OrthoDB" id="672801at2759"/>
<reference evidence="2" key="3">
    <citation type="submission" date="2022-06" db="UniProtKB">
        <authorList>
            <consortium name="EnsemblPlants"/>
        </authorList>
    </citation>
    <scope>IDENTIFICATION</scope>
</reference>
<dbReference type="GeneID" id="125517590"/>
<dbReference type="Pfam" id="PF23247">
    <property type="entry name" value="LRR_RPS2"/>
    <property type="match status" value="1"/>
</dbReference>
<dbReference type="Gene3D" id="3.80.10.10">
    <property type="entry name" value="Ribonuclease Inhibitor"/>
    <property type="match status" value="2"/>
</dbReference>
<sequence length="1010" mass="115694">MRTKVIKADTIDVAVDRILVELGKDTTSSRENAIYFDGWDGLGASAVLQAVAKRLGVSNEPSTRPAGLEFEKIIHIDCSKWESRRAMQRKIAEQLNLPNWVMEMFDKQDELDDINGLDEGSRTEIAQVVREIYQTTQNRRFLVILHNGGNEEIDIFNFGLSLYGYANSKMLWTFRGRFRLDPKMTDNVKSTTTHVLVSASRYLRDPQELWSYLVHHEAAQLSCYKHSHIFIDSAIAAECVLYMLKQCCIGSHIVDYDWAIHTSNYWVCNGIIPLTDIDKAWKFGDVVRHEVRLLNNDNRLSNDESTVMLSSHLTKSAERMPYCISTATCGFVQSRFSVILENMFQHSHGLRVLKLSWCTFNFSSPPFLYYHSLRFLWLEHCQDDLTRITTNHHYTDADKEQDELDNNNTARSCSCFQNLWVLDLRYTDCDQILSARVMDLMTQLRELNVMGAENWDMSHLRGRLSNIRKLRVTKSTCFFNNNMLSEMESMELLDFSGNHITQGMACLSGPASNGSLKSVIIDGCEGLKNISFRGCKELANVLLKGLLRGLEEMELSGTRVKILNLGGVQYAPKRIVLLGSEKLRAILWPKNMIDGWRENWPRVVHIDTTSPSTSAYGGEAPLAHPQADPSLHQRKEEMFKGGWQISVTDTRLLRSLCPLSISVLDKSSLHIDICAAANIQGTSCYELVQVQPHTSTIMDSKYKDVLKNGPVADLMVSDCPKIYIRELEYTVMIKVLMEDNKLLEDASGASTNALLFPYCIHCRATSMHMYDNASITSISVPEQGWRKLGWCRVERCPKLDTVFTVPRYSRYTFGYLETFWASQLLSARYIWDMRVEAYFFNLKFLHLDYCPMLVHVLPLCPGDWTGLSGFPLCPGDWTGLSGLETLEIVYCGDLTEVFPLSPELQEQDKIKELPKLRRIHLHELPVLQRICGRRMFAPKLETIKIRGCWSLRRLPAVARDTKPPKVDCEKEWWDNLEWDGLEENHHPSLYEPTHSLYYKKAQLPRGTVLR</sequence>
<dbReference type="KEGG" id="tua:125515197"/>
<dbReference type="AlphaFoldDB" id="A0A8R7QMH8"/>
<reference evidence="3" key="1">
    <citation type="journal article" date="2013" name="Nature">
        <title>Draft genome of the wheat A-genome progenitor Triticum urartu.</title>
        <authorList>
            <person name="Ling H.Q."/>
            <person name="Zhao S."/>
            <person name="Liu D."/>
            <person name="Wang J."/>
            <person name="Sun H."/>
            <person name="Zhang C."/>
            <person name="Fan H."/>
            <person name="Li D."/>
            <person name="Dong L."/>
            <person name="Tao Y."/>
            <person name="Gao C."/>
            <person name="Wu H."/>
            <person name="Li Y."/>
            <person name="Cui Y."/>
            <person name="Guo X."/>
            <person name="Zheng S."/>
            <person name="Wang B."/>
            <person name="Yu K."/>
            <person name="Liang Q."/>
            <person name="Yang W."/>
            <person name="Lou X."/>
            <person name="Chen J."/>
            <person name="Feng M."/>
            <person name="Jian J."/>
            <person name="Zhang X."/>
            <person name="Luo G."/>
            <person name="Jiang Y."/>
            <person name="Liu J."/>
            <person name="Wang Z."/>
            <person name="Sha Y."/>
            <person name="Zhang B."/>
            <person name="Wu H."/>
            <person name="Tang D."/>
            <person name="Shen Q."/>
            <person name="Xue P."/>
            <person name="Zou S."/>
            <person name="Wang X."/>
            <person name="Liu X."/>
            <person name="Wang F."/>
            <person name="Yang Y."/>
            <person name="An X."/>
            <person name="Dong Z."/>
            <person name="Zhang K."/>
            <person name="Zhang X."/>
            <person name="Luo M.C."/>
            <person name="Dvorak J."/>
            <person name="Tong Y."/>
            <person name="Wang J."/>
            <person name="Yang H."/>
            <person name="Li Z."/>
            <person name="Wang D."/>
            <person name="Zhang A."/>
            <person name="Wang J."/>
        </authorList>
    </citation>
    <scope>NUCLEOTIDE SEQUENCE</scope>
    <source>
        <strain evidence="3">cv. G1812</strain>
    </source>
</reference>
<organism evidence="2 3">
    <name type="scientific">Triticum urartu</name>
    <name type="common">Red wild einkorn</name>
    <name type="synonym">Crithodium urartu</name>
    <dbReference type="NCBI Taxonomy" id="4572"/>
    <lineage>
        <taxon>Eukaryota</taxon>
        <taxon>Viridiplantae</taxon>
        <taxon>Streptophyta</taxon>
        <taxon>Embryophyta</taxon>
        <taxon>Tracheophyta</taxon>
        <taxon>Spermatophyta</taxon>
        <taxon>Magnoliopsida</taxon>
        <taxon>Liliopsida</taxon>
        <taxon>Poales</taxon>
        <taxon>Poaceae</taxon>
        <taxon>BOP clade</taxon>
        <taxon>Pooideae</taxon>
        <taxon>Triticodae</taxon>
        <taxon>Triticeae</taxon>
        <taxon>Triticinae</taxon>
        <taxon>Triticum</taxon>
    </lineage>
</organism>
<dbReference type="RefSeq" id="XP_048538754.1">
    <property type="nucleotide sequence ID" value="XM_048682797.1"/>
</dbReference>
<keyword evidence="3" id="KW-1185">Reference proteome</keyword>
<dbReference type="PANTHER" id="PTHR33463:SF34">
    <property type="entry name" value="DISEASE RESISTANCE PROTEIN RPS2"/>
    <property type="match status" value="1"/>
</dbReference>
<dbReference type="PANTHER" id="PTHR33463">
    <property type="entry name" value="NB-ARC DOMAIN-CONTAINING PROTEIN-RELATED"/>
    <property type="match status" value="1"/>
</dbReference>
<dbReference type="Proteomes" id="UP000015106">
    <property type="component" value="Chromosome 6"/>
</dbReference>
<feature type="domain" description="Disease resistance protein At4g27190-like leucine-rich repeats" evidence="1">
    <location>
        <begin position="830"/>
        <end position="954"/>
    </location>
</feature>
<accession>A0A8R7QMH8</accession>
<dbReference type="InterPro" id="IPR057135">
    <property type="entry name" value="At4g27190-like_LRR"/>
</dbReference>
<dbReference type="EnsemblPlants" id="TuG1812G0600000225.01.T01">
    <property type="protein sequence ID" value="TuG1812G0600000225.01.T01"/>
    <property type="gene ID" value="TuG1812G0600000225.01"/>
</dbReference>
<evidence type="ECO:0000313" key="2">
    <source>
        <dbReference type="EnsemblPlants" id="TuG1812G0600000225.01.T01"/>
    </source>
</evidence>
<reference evidence="2" key="2">
    <citation type="submission" date="2018-03" db="EMBL/GenBank/DDBJ databases">
        <title>The Triticum urartu genome reveals the dynamic nature of wheat genome evolution.</title>
        <authorList>
            <person name="Ling H."/>
            <person name="Ma B."/>
            <person name="Shi X."/>
            <person name="Liu H."/>
            <person name="Dong L."/>
            <person name="Sun H."/>
            <person name="Cao Y."/>
            <person name="Gao Q."/>
            <person name="Zheng S."/>
            <person name="Li Y."/>
            <person name="Yu Y."/>
            <person name="Du H."/>
            <person name="Qi M."/>
            <person name="Li Y."/>
            <person name="Yu H."/>
            <person name="Cui Y."/>
            <person name="Wang N."/>
            <person name="Chen C."/>
            <person name="Wu H."/>
            <person name="Zhao Y."/>
            <person name="Zhang J."/>
            <person name="Li Y."/>
            <person name="Zhou W."/>
            <person name="Zhang B."/>
            <person name="Hu W."/>
            <person name="Eijk M."/>
            <person name="Tang J."/>
            <person name="Witsenboer H."/>
            <person name="Zhao S."/>
            <person name="Li Z."/>
            <person name="Zhang A."/>
            <person name="Wang D."/>
            <person name="Liang C."/>
        </authorList>
    </citation>
    <scope>NUCLEOTIDE SEQUENCE [LARGE SCALE GENOMIC DNA]</scope>
    <source>
        <strain evidence="2">cv. G1812</strain>
    </source>
</reference>